<sequence length="232" mass="24942">MTTILASDFWSSIMPNVVENKDVFIQSTWETIYMTLVSGLVAGILGMLIGVVLVVTAPGGILENKPTYWILDKLVNIFRSIPFIILLAVIAPFTRLVVGTSIGTTAALVPLTIGCAPFYARQVQNALVDVDRGIIEAAQAVGASPLQIIFRVYLREALPDLIRTSVVTIISLIGLTAMAGAIGGGGLGNTAISIGYNRFENDITIMAMIIILAIVFVVQVLGDLWARRTDHR</sequence>
<evidence type="ECO:0000313" key="12">
    <source>
        <dbReference type="Proteomes" id="UP000051139"/>
    </source>
</evidence>
<keyword evidence="3 8" id="KW-0813">Transport</keyword>
<keyword evidence="4" id="KW-1003">Cell membrane</keyword>
<dbReference type="Gene3D" id="1.10.3720.10">
    <property type="entry name" value="MetI-like"/>
    <property type="match status" value="1"/>
</dbReference>
<dbReference type="PANTHER" id="PTHR30450:SF1">
    <property type="entry name" value="D-METHIONINE TRANSPORT SYSTEM PERMEASE PROTEIN METI-RELATED"/>
    <property type="match status" value="1"/>
</dbReference>
<dbReference type="CDD" id="cd06261">
    <property type="entry name" value="TM_PBP2"/>
    <property type="match status" value="1"/>
</dbReference>
<feature type="transmembrane region" description="Helical" evidence="8">
    <location>
        <begin position="32"/>
        <end position="62"/>
    </location>
</feature>
<dbReference type="InterPro" id="IPR035906">
    <property type="entry name" value="MetI-like_sf"/>
</dbReference>
<keyword evidence="7 8" id="KW-0472">Membrane</keyword>
<reference evidence="11 12" key="1">
    <citation type="journal article" date="2015" name="Genome Announc.">
        <title>Expanding the biotechnology potential of lactobacilli through comparative genomics of 213 strains and associated genera.</title>
        <authorList>
            <person name="Sun Z."/>
            <person name="Harris H.M."/>
            <person name="McCann A."/>
            <person name="Guo C."/>
            <person name="Argimon S."/>
            <person name="Zhang W."/>
            <person name="Yang X."/>
            <person name="Jeffery I.B."/>
            <person name="Cooney J.C."/>
            <person name="Kagawa T.F."/>
            <person name="Liu W."/>
            <person name="Song Y."/>
            <person name="Salvetti E."/>
            <person name="Wrobel A."/>
            <person name="Rasinkangas P."/>
            <person name="Parkhill J."/>
            <person name="Rea M.C."/>
            <person name="O'Sullivan O."/>
            <person name="Ritari J."/>
            <person name="Douillard F.P."/>
            <person name="Paul Ross R."/>
            <person name="Yang R."/>
            <person name="Briner A.E."/>
            <person name="Felis G.E."/>
            <person name="de Vos W.M."/>
            <person name="Barrangou R."/>
            <person name="Klaenhammer T.R."/>
            <person name="Caufield P.W."/>
            <person name="Cui Y."/>
            <person name="Zhang H."/>
            <person name="O'Toole P.W."/>
        </authorList>
    </citation>
    <scope>NUCLEOTIDE SEQUENCE [LARGE SCALE GENOMIC DNA]</scope>
    <source>
        <strain evidence="11 12">DSM 22696</strain>
    </source>
</reference>
<dbReference type="PROSITE" id="PS50928">
    <property type="entry name" value="ABC_TM1"/>
    <property type="match status" value="1"/>
</dbReference>
<dbReference type="FunFam" id="1.10.3720.10:FF:000002">
    <property type="entry name" value="D-methionine ABC transporter permease MetI"/>
    <property type="match status" value="1"/>
</dbReference>
<dbReference type="STRING" id="348151.IV55_GL001531"/>
<feature type="transmembrane region" description="Helical" evidence="8">
    <location>
        <begin position="74"/>
        <end position="94"/>
    </location>
</feature>
<reference evidence="10 13" key="2">
    <citation type="submission" date="2019-07" db="EMBL/GenBank/DDBJ databases">
        <title>Whole genome shotgun sequence of Lactobacillus siliginis NBRC 101315.</title>
        <authorList>
            <person name="Hosoyama A."/>
            <person name="Uohara A."/>
            <person name="Ohji S."/>
            <person name="Ichikawa N."/>
        </authorList>
    </citation>
    <scope>NUCLEOTIDE SEQUENCE [LARGE SCALE GENOMIC DNA]</scope>
    <source>
        <strain evidence="10 13">NBRC 101315</strain>
    </source>
</reference>
<dbReference type="NCBIfam" id="NF008049">
    <property type="entry name" value="PRK10782.1"/>
    <property type="match status" value="1"/>
</dbReference>
<dbReference type="GO" id="GO:0048473">
    <property type="term" value="P:D-methionine transmembrane transport"/>
    <property type="evidence" value="ECO:0007669"/>
    <property type="project" value="TreeGrafter"/>
</dbReference>
<dbReference type="PANTHER" id="PTHR30450">
    <property type="entry name" value="ABC TRANSPORTER PERMEASE"/>
    <property type="match status" value="1"/>
</dbReference>
<dbReference type="RefSeq" id="WP_057809911.1">
    <property type="nucleotide sequence ID" value="NZ_BJUD01000002.1"/>
</dbReference>
<evidence type="ECO:0000313" key="11">
    <source>
        <dbReference type="EMBL" id="KRN96147.1"/>
    </source>
</evidence>
<protein>
    <submittedName>
        <fullName evidence="11">ABC-type metal ion transport system, permease component</fullName>
    </submittedName>
    <submittedName>
        <fullName evidence="10">D-methionine ABC transporter permease</fullName>
    </submittedName>
</protein>
<organism evidence="11 12">
    <name type="scientific">Furfurilactobacillus siliginis</name>
    <dbReference type="NCBI Taxonomy" id="348151"/>
    <lineage>
        <taxon>Bacteria</taxon>
        <taxon>Bacillati</taxon>
        <taxon>Bacillota</taxon>
        <taxon>Bacilli</taxon>
        <taxon>Lactobacillales</taxon>
        <taxon>Lactobacillaceae</taxon>
        <taxon>Furfurilactobacillus</taxon>
    </lineage>
</organism>
<dbReference type="SUPFAM" id="SSF161098">
    <property type="entry name" value="MetI-like"/>
    <property type="match status" value="1"/>
</dbReference>
<evidence type="ECO:0000256" key="5">
    <source>
        <dbReference type="ARBA" id="ARBA00022692"/>
    </source>
</evidence>
<evidence type="ECO:0000259" key="9">
    <source>
        <dbReference type="PROSITE" id="PS50928"/>
    </source>
</evidence>
<dbReference type="GO" id="GO:0005886">
    <property type="term" value="C:plasma membrane"/>
    <property type="evidence" value="ECO:0007669"/>
    <property type="project" value="UniProtKB-SubCell"/>
</dbReference>
<gene>
    <name evidence="11" type="ORF">IV55_GL001531</name>
    <name evidence="10" type="ORF">LSI01_02400</name>
</gene>
<comment type="subcellular location">
    <subcellularLocation>
        <location evidence="1 8">Cell membrane</location>
        <topology evidence="1 8">Multi-pass membrane protein</topology>
    </subcellularLocation>
</comment>
<evidence type="ECO:0000256" key="3">
    <source>
        <dbReference type="ARBA" id="ARBA00022448"/>
    </source>
</evidence>
<comment type="similarity">
    <text evidence="2">Belongs to the binding-protein-dependent transport system permease family. CysTW subfamily.</text>
</comment>
<proteinExistence type="inferred from homology"/>
<evidence type="ECO:0000313" key="13">
    <source>
        <dbReference type="Proteomes" id="UP000321429"/>
    </source>
</evidence>
<dbReference type="InterPro" id="IPR051322">
    <property type="entry name" value="AA_ABC_Transporter_Permease"/>
</dbReference>
<dbReference type="Proteomes" id="UP000051139">
    <property type="component" value="Unassembled WGS sequence"/>
</dbReference>
<accession>A0A0R2L380</accession>
<dbReference type="EMBL" id="JQCB01000005">
    <property type="protein sequence ID" value="KRN96147.1"/>
    <property type="molecule type" value="Genomic_DNA"/>
</dbReference>
<evidence type="ECO:0000256" key="6">
    <source>
        <dbReference type="ARBA" id="ARBA00022989"/>
    </source>
</evidence>
<evidence type="ECO:0000313" key="10">
    <source>
        <dbReference type="EMBL" id="GEK27929.1"/>
    </source>
</evidence>
<name>A0A0R2L380_9LACO</name>
<dbReference type="Proteomes" id="UP000321429">
    <property type="component" value="Unassembled WGS sequence"/>
</dbReference>
<evidence type="ECO:0000256" key="2">
    <source>
        <dbReference type="ARBA" id="ARBA00007069"/>
    </source>
</evidence>
<dbReference type="PATRIC" id="fig|348151.3.peg.1578"/>
<keyword evidence="5 8" id="KW-0812">Transmembrane</keyword>
<keyword evidence="6 8" id="KW-1133">Transmembrane helix</keyword>
<dbReference type="AlphaFoldDB" id="A0A0R2L380"/>
<dbReference type="InterPro" id="IPR000515">
    <property type="entry name" value="MetI-like"/>
</dbReference>
<dbReference type="EMBL" id="BJUD01000002">
    <property type="protein sequence ID" value="GEK27929.1"/>
    <property type="molecule type" value="Genomic_DNA"/>
</dbReference>
<dbReference type="Pfam" id="PF00528">
    <property type="entry name" value="BPD_transp_1"/>
    <property type="match status" value="1"/>
</dbReference>
<keyword evidence="12" id="KW-1185">Reference proteome</keyword>
<evidence type="ECO:0000256" key="7">
    <source>
        <dbReference type="ARBA" id="ARBA00023136"/>
    </source>
</evidence>
<evidence type="ECO:0000256" key="8">
    <source>
        <dbReference type="RuleBase" id="RU363032"/>
    </source>
</evidence>
<feature type="domain" description="ABC transmembrane type-1" evidence="9">
    <location>
        <begin position="28"/>
        <end position="222"/>
    </location>
</feature>
<comment type="caution">
    <text evidence="11">The sequence shown here is derived from an EMBL/GenBank/DDBJ whole genome shotgun (WGS) entry which is preliminary data.</text>
</comment>
<evidence type="ECO:0000256" key="4">
    <source>
        <dbReference type="ARBA" id="ARBA00022475"/>
    </source>
</evidence>
<feature type="transmembrane region" description="Helical" evidence="8">
    <location>
        <begin position="203"/>
        <end position="226"/>
    </location>
</feature>
<evidence type="ECO:0000256" key="1">
    <source>
        <dbReference type="ARBA" id="ARBA00004651"/>
    </source>
</evidence>
<feature type="transmembrane region" description="Helical" evidence="8">
    <location>
        <begin position="161"/>
        <end position="183"/>
    </location>
</feature>